<dbReference type="Pfam" id="PF13191">
    <property type="entry name" value="AAA_16"/>
    <property type="match status" value="1"/>
</dbReference>
<dbReference type="SMART" id="SM00421">
    <property type="entry name" value="HTH_LUXR"/>
    <property type="match status" value="1"/>
</dbReference>
<dbReference type="InterPro" id="IPR059106">
    <property type="entry name" value="WHD_MalT"/>
</dbReference>
<dbReference type="PROSITE" id="PS50043">
    <property type="entry name" value="HTH_LUXR_2"/>
    <property type="match status" value="1"/>
</dbReference>
<dbReference type="PROSITE" id="PS00622">
    <property type="entry name" value="HTH_LUXR_1"/>
    <property type="match status" value="1"/>
</dbReference>
<dbReference type="InterPro" id="IPR027417">
    <property type="entry name" value="P-loop_NTPase"/>
</dbReference>
<organism evidence="5 6">
    <name type="scientific">Pseudomonas peli</name>
    <dbReference type="NCBI Taxonomy" id="592361"/>
    <lineage>
        <taxon>Bacteria</taxon>
        <taxon>Pseudomonadati</taxon>
        <taxon>Pseudomonadota</taxon>
        <taxon>Gammaproteobacteria</taxon>
        <taxon>Pseudomonadales</taxon>
        <taxon>Pseudomonadaceae</taxon>
        <taxon>Pseudomonas</taxon>
    </lineage>
</organism>
<evidence type="ECO:0000256" key="3">
    <source>
        <dbReference type="ARBA" id="ARBA00023163"/>
    </source>
</evidence>
<evidence type="ECO:0000259" key="4">
    <source>
        <dbReference type="PROSITE" id="PS50043"/>
    </source>
</evidence>
<dbReference type="SUPFAM" id="SSF52540">
    <property type="entry name" value="P-loop containing nucleoside triphosphate hydrolases"/>
    <property type="match status" value="1"/>
</dbReference>
<keyword evidence="2" id="KW-0238">DNA-binding</keyword>
<keyword evidence="6" id="KW-1185">Reference proteome</keyword>
<dbReference type="InterPro" id="IPR036388">
    <property type="entry name" value="WH-like_DNA-bd_sf"/>
</dbReference>
<dbReference type="PANTHER" id="PTHR44688">
    <property type="entry name" value="DNA-BINDING TRANSCRIPTIONAL ACTIVATOR DEVR_DOSR"/>
    <property type="match status" value="1"/>
</dbReference>
<evidence type="ECO:0000256" key="2">
    <source>
        <dbReference type="ARBA" id="ARBA00023125"/>
    </source>
</evidence>
<dbReference type="PANTHER" id="PTHR44688:SF16">
    <property type="entry name" value="DNA-BINDING TRANSCRIPTIONAL ACTIVATOR DEVR_DOSR"/>
    <property type="match status" value="1"/>
</dbReference>
<dbReference type="PRINTS" id="PR00038">
    <property type="entry name" value="HTHLUXR"/>
</dbReference>
<gene>
    <name evidence="5" type="ORF">SAMN05216370_1034</name>
</gene>
<comment type="caution">
    <text evidence="5">The sequence shown here is derived from an EMBL/GenBank/DDBJ whole genome shotgun (WGS) entry which is preliminary data.</text>
</comment>
<accession>A0AB37Z494</accession>
<keyword evidence="1" id="KW-0805">Transcription regulation</keyword>
<dbReference type="AlphaFoldDB" id="A0AB37Z494"/>
<dbReference type="InterPro" id="IPR041617">
    <property type="entry name" value="TPR_MalT"/>
</dbReference>
<evidence type="ECO:0000256" key="1">
    <source>
        <dbReference type="ARBA" id="ARBA00023015"/>
    </source>
</evidence>
<feature type="domain" description="HTH luxR-type" evidence="4">
    <location>
        <begin position="869"/>
        <end position="934"/>
    </location>
</feature>
<dbReference type="GO" id="GO:0006355">
    <property type="term" value="P:regulation of DNA-templated transcription"/>
    <property type="evidence" value="ECO:0007669"/>
    <property type="project" value="InterPro"/>
</dbReference>
<name>A0AB37Z494_9PSED</name>
<dbReference type="Pfam" id="PF25873">
    <property type="entry name" value="WHD_MalT"/>
    <property type="match status" value="1"/>
</dbReference>
<dbReference type="Pfam" id="PF17874">
    <property type="entry name" value="TPR_MalT"/>
    <property type="match status" value="1"/>
</dbReference>
<dbReference type="InterPro" id="IPR011990">
    <property type="entry name" value="TPR-like_helical_dom_sf"/>
</dbReference>
<dbReference type="Pfam" id="PF00196">
    <property type="entry name" value="GerE"/>
    <property type="match status" value="1"/>
</dbReference>
<protein>
    <submittedName>
        <fullName evidence="5">LuxR family transcriptional regulator, maltose regulon positive regulatory protein</fullName>
    </submittedName>
</protein>
<dbReference type="GO" id="GO:0003677">
    <property type="term" value="F:DNA binding"/>
    <property type="evidence" value="ECO:0007669"/>
    <property type="project" value="UniProtKB-KW"/>
</dbReference>
<evidence type="ECO:0000313" key="5">
    <source>
        <dbReference type="EMBL" id="SCW41213.1"/>
    </source>
</evidence>
<dbReference type="InterPro" id="IPR016032">
    <property type="entry name" value="Sig_transdc_resp-reg_C-effctor"/>
</dbReference>
<proteinExistence type="predicted"/>
<reference evidence="5 6" key="1">
    <citation type="submission" date="2016-10" db="EMBL/GenBank/DDBJ databases">
        <authorList>
            <person name="Varghese N."/>
            <person name="Submissions S."/>
        </authorList>
    </citation>
    <scope>NUCLEOTIDE SEQUENCE [LARGE SCALE GENOMIC DNA]</scope>
    <source>
        <strain evidence="5 6">DSM 17833</strain>
    </source>
</reference>
<dbReference type="InterPro" id="IPR000792">
    <property type="entry name" value="Tscrpt_reg_LuxR_C"/>
</dbReference>
<dbReference type="Gene3D" id="1.25.40.10">
    <property type="entry name" value="Tetratricopeptide repeat domain"/>
    <property type="match status" value="1"/>
</dbReference>
<sequence>MVARASNAGIKRLVCGALVVPLPDYYKNWLMTDLSRISGLVAAPSGLGGHFYRPPLPASYVPRPGLCERLLGGLVGRLLLVTAPAGFGKSSLATEFCEHLPEQWQSLWLGLSSRDSDPGRFLERLLSGLQQFFPELGQEALGLLRLRQRHQPFAFEEWLDGLLDELALCLDPQKPLLLVLDDYHLAQGAVLDRCLQFFLSHLPAGLVMLVTSRQRPDWHLARLRLSRQLLELHEQDLRLTDTESTELLRLQGAELSADALTALLLRSEGWVAGLRLWSLAVSEAQESTALPAHVQGGDGLIHDYLLEEVIERQPADVQAFLYETASQERFCAELCDALRDAHDSAAILRHLQAHQVFLVPLDEQGKWFRYHHLFSDLLRSRPQPTSGLHLRACRWFSAEGLLDEAIEQALRAGQPDVAANLVQNLSEEQLLAEQNVATLLRWKMDLPDSLLTSTPRLILLYGWALALACQLDAAEELLAELGRFLPARERNEQEGLLAQWLALSGVIARGRGDSAKAQAYCSEALSCLPLDRYGQRLMCLSSLANLAIVHGDLWRARGLNREALELAQRVGNPLFEALAHYDRARVLQARGEVLRALDEVRHGQQRLARLPAQRQYAARGRLTLYEGYLLSLRLQPQQARQRLLAGIAEARGCRDISVLIGYCVLASLEGRSGNLPEAFAQLAEAERLMHIWDIPPIYYLAMITLTKCELWLRQGQAELAGVWLSRLLDTYGGEQAAAAPEFHPQLPLHIQLHLATHERLQGEDELAERRLRGLSQLAQNAGGQLLGAIAQMQLTALLCDNGREREAQQQLRSALQAAAGGGLLPFHGLLTRQPEWLREQLLAYEASPLIEALLQHLPQSANVVSQDDYAGVVDALSSRELSVLQLIAQGCSNQEISDSLFISLHTVKTHARHINSKLGVERRTQAVARAKSLGLLR</sequence>
<dbReference type="SUPFAM" id="SSF48452">
    <property type="entry name" value="TPR-like"/>
    <property type="match status" value="1"/>
</dbReference>
<dbReference type="Proteomes" id="UP000242418">
    <property type="component" value="Unassembled WGS sequence"/>
</dbReference>
<keyword evidence="3" id="KW-0804">Transcription</keyword>
<evidence type="ECO:0000313" key="6">
    <source>
        <dbReference type="Proteomes" id="UP000242418"/>
    </source>
</evidence>
<dbReference type="Gene3D" id="1.10.10.10">
    <property type="entry name" value="Winged helix-like DNA-binding domain superfamily/Winged helix DNA-binding domain"/>
    <property type="match status" value="1"/>
</dbReference>
<dbReference type="EMBL" id="FMTL01000001">
    <property type="protein sequence ID" value="SCW41213.1"/>
    <property type="molecule type" value="Genomic_DNA"/>
</dbReference>
<dbReference type="Gene3D" id="3.40.50.300">
    <property type="entry name" value="P-loop containing nucleotide triphosphate hydrolases"/>
    <property type="match status" value="1"/>
</dbReference>
<dbReference type="CDD" id="cd06170">
    <property type="entry name" value="LuxR_C_like"/>
    <property type="match status" value="1"/>
</dbReference>
<dbReference type="SUPFAM" id="SSF46894">
    <property type="entry name" value="C-terminal effector domain of the bipartite response regulators"/>
    <property type="match status" value="1"/>
</dbReference>
<dbReference type="InterPro" id="IPR041664">
    <property type="entry name" value="AAA_16"/>
</dbReference>